<dbReference type="EMBL" id="LAZR01004757">
    <property type="protein sequence ID" value="KKN05826.1"/>
    <property type="molecule type" value="Genomic_DNA"/>
</dbReference>
<gene>
    <name evidence="2" type="ORF">LCGC14_1083340</name>
</gene>
<protein>
    <submittedName>
        <fullName evidence="2">Uncharacterized protein</fullName>
    </submittedName>
</protein>
<organism evidence="2">
    <name type="scientific">marine sediment metagenome</name>
    <dbReference type="NCBI Taxonomy" id="412755"/>
    <lineage>
        <taxon>unclassified sequences</taxon>
        <taxon>metagenomes</taxon>
        <taxon>ecological metagenomes</taxon>
    </lineage>
</organism>
<comment type="caution">
    <text evidence="2">The sequence shown here is derived from an EMBL/GenBank/DDBJ whole genome shotgun (WGS) entry which is preliminary data.</text>
</comment>
<accession>A0A0F9PXT3</accession>
<dbReference type="AlphaFoldDB" id="A0A0F9PXT3"/>
<name>A0A0F9PXT3_9ZZZZ</name>
<proteinExistence type="predicted"/>
<feature type="region of interest" description="Disordered" evidence="1">
    <location>
        <begin position="146"/>
        <end position="167"/>
    </location>
</feature>
<sequence length="167" mass="17959">MAPKKLTHTHNREELTMLKAALGKYADKVNSAITALRVAGLGAIADKQEDDLLPLVGDVGDRGGTTVERLGAVIEGMEADDTDVLVSSQAEAHAYEVGLPIVARRLRTMEGELRSLGRDDVAEWCVETANHVGSTLKDHYAEQIAHGDGEPKKKRTPAKRAQPALVT</sequence>
<reference evidence="2" key="1">
    <citation type="journal article" date="2015" name="Nature">
        <title>Complex archaea that bridge the gap between prokaryotes and eukaryotes.</title>
        <authorList>
            <person name="Spang A."/>
            <person name="Saw J.H."/>
            <person name="Jorgensen S.L."/>
            <person name="Zaremba-Niedzwiedzka K."/>
            <person name="Martijn J."/>
            <person name="Lind A.E."/>
            <person name="van Eijk R."/>
            <person name="Schleper C."/>
            <person name="Guy L."/>
            <person name="Ettema T.J."/>
        </authorList>
    </citation>
    <scope>NUCLEOTIDE SEQUENCE</scope>
</reference>
<evidence type="ECO:0000256" key="1">
    <source>
        <dbReference type="SAM" id="MobiDB-lite"/>
    </source>
</evidence>
<evidence type="ECO:0000313" key="2">
    <source>
        <dbReference type="EMBL" id="KKN05826.1"/>
    </source>
</evidence>